<dbReference type="EMBL" id="FQVY01000001">
    <property type="protein sequence ID" value="SHF69856.1"/>
    <property type="molecule type" value="Genomic_DNA"/>
</dbReference>
<dbReference type="GO" id="GO:0051539">
    <property type="term" value="F:4 iron, 4 sulfur cluster binding"/>
    <property type="evidence" value="ECO:0007669"/>
    <property type="project" value="UniProtKB-UniRule"/>
</dbReference>
<dbReference type="Pfam" id="PF04055">
    <property type="entry name" value="Radical_SAM"/>
    <property type="match status" value="1"/>
</dbReference>
<evidence type="ECO:0000256" key="2">
    <source>
        <dbReference type="ARBA" id="ARBA00022485"/>
    </source>
</evidence>
<evidence type="ECO:0000313" key="17">
    <source>
        <dbReference type="Proteomes" id="UP000474718"/>
    </source>
</evidence>
<accession>A0AAQ1MBF7</accession>
<evidence type="ECO:0000256" key="3">
    <source>
        <dbReference type="ARBA" id="ARBA00022490"/>
    </source>
</evidence>
<dbReference type="InterPro" id="IPR058240">
    <property type="entry name" value="rSAM_sf"/>
</dbReference>
<evidence type="ECO:0000259" key="13">
    <source>
        <dbReference type="PROSITE" id="PS51918"/>
    </source>
</evidence>
<dbReference type="GO" id="GO:0005737">
    <property type="term" value="C:cytoplasm"/>
    <property type="evidence" value="ECO:0007669"/>
    <property type="project" value="UniProtKB-SubCell"/>
</dbReference>
<evidence type="ECO:0000256" key="4">
    <source>
        <dbReference type="ARBA" id="ARBA00022552"/>
    </source>
</evidence>
<dbReference type="SUPFAM" id="SSF102114">
    <property type="entry name" value="Radical SAM enzymes"/>
    <property type="match status" value="1"/>
</dbReference>
<dbReference type="PIRSF" id="PIRSF006004">
    <property type="entry name" value="CHP00048"/>
    <property type="match status" value="1"/>
</dbReference>
<dbReference type="Gene3D" id="3.20.20.70">
    <property type="entry name" value="Aldolase class I"/>
    <property type="match status" value="1"/>
</dbReference>
<feature type="binding site" evidence="12">
    <location>
        <position position="289"/>
    </location>
    <ligand>
        <name>S-adenosyl-L-methionine</name>
        <dbReference type="ChEBI" id="CHEBI:59789"/>
    </ligand>
</feature>
<dbReference type="GO" id="GO:0070475">
    <property type="term" value="P:rRNA base methylation"/>
    <property type="evidence" value="ECO:0007669"/>
    <property type="project" value="UniProtKB-UniRule"/>
</dbReference>
<keyword evidence="5 12" id="KW-0489">Methyltransferase</keyword>
<comment type="cofactor">
    <cofactor evidence="12">
        <name>[4Fe-4S] cluster</name>
        <dbReference type="ChEBI" id="CHEBI:49883"/>
    </cofactor>
    <text evidence="12">Binds 1 [4Fe-4S] cluster. The cluster is coordinated with 3 cysteines and an exchangeable S-adenosyl-L-methionine.</text>
</comment>
<dbReference type="GO" id="GO:0046872">
    <property type="term" value="F:metal ion binding"/>
    <property type="evidence" value="ECO:0007669"/>
    <property type="project" value="UniProtKB-KW"/>
</dbReference>
<comment type="catalytic activity">
    <reaction evidence="12">
        <text>adenosine(37) in tRNA + 2 reduced [2Fe-2S]-[ferredoxin] + 2 S-adenosyl-L-methionine = 2-methyladenosine(37) in tRNA + 5'-deoxyadenosine + L-methionine + 2 oxidized [2Fe-2S]-[ferredoxin] + S-adenosyl-L-homocysteine</text>
        <dbReference type="Rhea" id="RHEA:43332"/>
        <dbReference type="Rhea" id="RHEA-COMP:10000"/>
        <dbReference type="Rhea" id="RHEA-COMP:10001"/>
        <dbReference type="Rhea" id="RHEA-COMP:10162"/>
        <dbReference type="Rhea" id="RHEA-COMP:10485"/>
        <dbReference type="ChEBI" id="CHEBI:17319"/>
        <dbReference type="ChEBI" id="CHEBI:33737"/>
        <dbReference type="ChEBI" id="CHEBI:33738"/>
        <dbReference type="ChEBI" id="CHEBI:57844"/>
        <dbReference type="ChEBI" id="CHEBI:57856"/>
        <dbReference type="ChEBI" id="CHEBI:59789"/>
        <dbReference type="ChEBI" id="CHEBI:74411"/>
        <dbReference type="ChEBI" id="CHEBI:74497"/>
        <dbReference type="EC" id="2.1.1.192"/>
    </reaction>
</comment>
<feature type="binding site" evidence="12">
    <location>
        <begin position="213"/>
        <end position="215"/>
    </location>
    <ligand>
        <name>S-adenosyl-L-methionine</name>
        <dbReference type="ChEBI" id="CHEBI:59789"/>
    </ligand>
</feature>
<feature type="binding site" evidence="12">
    <location>
        <position position="190"/>
    </location>
    <ligand>
        <name>S-adenosyl-L-methionine</name>
        <dbReference type="ChEBI" id="CHEBI:59789"/>
    </ligand>
</feature>
<evidence type="ECO:0000313" key="14">
    <source>
        <dbReference type="EMBL" id="MZL68721.1"/>
    </source>
</evidence>
<feature type="active site" description="Proton acceptor" evidence="12">
    <location>
        <position position="91"/>
    </location>
</feature>
<dbReference type="GO" id="GO:0030488">
    <property type="term" value="P:tRNA methylation"/>
    <property type="evidence" value="ECO:0007669"/>
    <property type="project" value="UniProtKB-UniRule"/>
</dbReference>
<reference evidence="16" key="1">
    <citation type="submission" date="2016-11" db="EMBL/GenBank/DDBJ databases">
        <authorList>
            <person name="Jaros S."/>
            <person name="Januszkiewicz K."/>
            <person name="Wedrychowicz H."/>
        </authorList>
    </citation>
    <scope>NUCLEOTIDE SEQUENCE [LARGE SCALE GENOMIC DNA]</scope>
    <source>
        <strain evidence="16">DSM 4029</strain>
    </source>
</reference>
<dbReference type="Proteomes" id="UP000184089">
    <property type="component" value="Unassembled WGS sequence"/>
</dbReference>
<dbReference type="FunFam" id="3.20.20.70:FF:000014">
    <property type="entry name" value="Probable dual-specificity RNA methyltransferase RlmN"/>
    <property type="match status" value="1"/>
</dbReference>
<proteinExistence type="inferred from homology"/>
<feature type="active site" description="S-methylcysteine intermediate" evidence="12">
    <location>
        <position position="332"/>
    </location>
</feature>
<keyword evidence="6 12" id="KW-0808">Transferase</keyword>
<keyword evidence="9 12" id="KW-0479">Metal-binding</keyword>
<feature type="binding site" evidence="12">
    <location>
        <position position="111"/>
    </location>
    <ligand>
        <name>[4Fe-4S] cluster</name>
        <dbReference type="ChEBI" id="CHEBI:49883"/>
        <note>4Fe-4S-S-AdoMet</note>
    </ligand>
</feature>
<name>A0AAQ1MBF7_9FIRM</name>
<dbReference type="PANTHER" id="PTHR30544">
    <property type="entry name" value="23S RRNA METHYLTRANSFERASE"/>
    <property type="match status" value="1"/>
</dbReference>
<dbReference type="InterPro" id="IPR007197">
    <property type="entry name" value="rSAM"/>
</dbReference>
<dbReference type="InterPro" id="IPR048641">
    <property type="entry name" value="RlmN_N"/>
</dbReference>
<dbReference type="Proteomes" id="UP000474718">
    <property type="component" value="Unassembled WGS sequence"/>
</dbReference>
<evidence type="ECO:0000256" key="9">
    <source>
        <dbReference type="ARBA" id="ARBA00022723"/>
    </source>
</evidence>
<gene>
    <name evidence="12 14" type="primary">rlmN</name>
    <name evidence="14" type="ORF">GT747_02885</name>
    <name evidence="15" type="ORF">SAMN05444424_0379</name>
</gene>
<keyword evidence="8 12" id="KW-0819">tRNA processing</keyword>
<sequence>MTDIRSLSQGELEDLLTQWGQPRYRAGQLFDWLHKKGADSFAEMKNLPAALREQLAGECFIATAAVERKLVSQLDGTVKYLFRLRDGEMVEGVVMRYKHGLSICLSTQVGCKMGCSFCASTLAGFVRSLTAGEMLAQIYTASRDLGERIGNVVLMGIGEPLDNYEQVLRFIRNVTSPKGLDLSPRHITLSTCGLCDQIRRLADEQLPITLSISLHAPFDEMRDRLMPVNRRYNIAQLLDACRYYSEKTGRRVSFEYTLIAGVNDTPACADRLAQLCRGFLSHVNLIPVNAVEETGYTHGSEREIRAFQERLVRQGVNATVRRTLGADISAACGQLRRQEQHN</sequence>
<evidence type="ECO:0000256" key="5">
    <source>
        <dbReference type="ARBA" id="ARBA00022603"/>
    </source>
</evidence>
<comment type="miscellaneous">
    <text evidence="12">Reaction proceeds by a ping-pong mechanism involving intermediate methylation of a conserved cysteine residue.</text>
</comment>
<keyword evidence="4 12" id="KW-0698">rRNA processing</keyword>
<dbReference type="Gene3D" id="1.10.150.530">
    <property type="match status" value="1"/>
</dbReference>
<evidence type="ECO:0000256" key="1">
    <source>
        <dbReference type="ARBA" id="ARBA00004496"/>
    </source>
</evidence>
<organism evidence="15 16">
    <name type="scientific">Bittarella massiliensis</name>
    <name type="common">ex Durand et al. 2017</name>
    <dbReference type="NCBI Taxonomy" id="1720313"/>
    <lineage>
        <taxon>Bacteria</taxon>
        <taxon>Bacillati</taxon>
        <taxon>Bacillota</taxon>
        <taxon>Clostridia</taxon>
        <taxon>Eubacteriales</taxon>
        <taxon>Oscillospiraceae</taxon>
        <taxon>Bittarella (ex Durand et al. 2017)</taxon>
    </lineage>
</organism>
<evidence type="ECO:0000256" key="7">
    <source>
        <dbReference type="ARBA" id="ARBA00022691"/>
    </source>
</evidence>
<dbReference type="AlphaFoldDB" id="A0AAQ1MBF7"/>
<keyword evidence="10 12" id="KW-0408">Iron</keyword>
<keyword evidence="17" id="KW-1185">Reference proteome</keyword>
<dbReference type="EC" id="2.1.1.192" evidence="12"/>
<keyword evidence="12" id="KW-1015">Disulfide bond</keyword>
<reference evidence="15" key="2">
    <citation type="submission" date="2016-11" db="EMBL/GenBank/DDBJ databases">
        <authorList>
            <person name="Varghese N."/>
            <person name="Submissions S."/>
        </authorList>
    </citation>
    <scope>NUCLEOTIDE SEQUENCE</scope>
    <source>
        <strain evidence="15">DSM 4029</strain>
    </source>
</reference>
<dbReference type="HAMAP" id="MF_01849">
    <property type="entry name" value="RNA_methyltr_RlmN"/>
    <property type="match status" value="1"/>
</dbReference>
<dbReference type="InterPro" id="IPR004383">
    <property type="entry name" value="rRNA_lsu_MTrfase_RlmN/Cfr"/>
</dbReference>
<dbReference type="CDD" id="cd01335">
    <property type="entry name" value="Radical_SAM"/>
    <property type="match status" value="1"/>
</dbReference>
<comment type="function">
    <text evidence="12">Specifically methylates position 2 of adenine 2503 in 23S rRNA and position 2 of adenine 37 in tRNAs.</text>
</comment>
<dbReference type="GO" id="GO:0019843">
    <property type="term" value="F:rRNA binding"/>
    <property type="evidence" value="ECO:0007669"/>
    <property type="project" value="UniProtKB-UniRule"/>
</dbReference>
<evidence type="ECO:0000256" key="6">
    <source>
        <dbReference type="ARBA" id="ARBA00022679"/>
    </source>
</evidence>
<dbReference type="RefSeq" id="WP_021658608.1">
    <property type="nucleotide sequence ID" value="NZ_FQVY01000001.1"/>
</dbReference>
<feature type="binding site" evidence="12">
    <location>
        <begin position="158"/>
        <end position="159"/>
    </location>
    <ligand>
        <name>S-adenosyl-L-methionine</name>
        <dbReference type="ChEBI" id="CHEBI:59789"/>
    </ligand>
</feature>
<comment type="similarity">
    <text evidence="12">Belongs to the radical SAM superfamily. RlmN family.</text>
</comment>
<dbReference type="InterPro" id="IPR040072">
    <property type="entry name" value="Methyltransferase_A"/>
</dbReference>
<dbReference type="InterPro" id="IPR013785">
    <property type="entry name" value="Aldolase_TIM"/>
</dbReference>
<dbReference type="SFLD" id="SFLDS00029">
    <property type="entry name" value="Radical_SAM"/>
    <property type="match status" value="1"/>
</dbReference>
<dbReference type="GO" id="GO:0070040">
    <property type="term" value="F:rRNA (adenine(2503)-C2-)-methyltransferase activity"/>
    <property type="evidence" value="ECO:0007669"/>
    <property type="project" value="UniProtKB-UniRule"/>
</dbReference>
<reference evidence="14 17" key="3">
    <citation type="journal article" date="2019" name="Nat. Med.">
        <title>A library of human gut bacterial isolates paired with longitudinal multiomics data enables mechanistic microbiome research.</title>
        <authorList>
            <person name="Poyet M."/>
            <person name="Groussin M."/>
            <person name="Gibbons S.M."/>
            <person name="Avila-Pacheco J."/>
            <person name="Jiang X."/>
            <person name="Kearney S.M."/>
            <person name="Perrotta A.R."/>
            <person name="Berdy B."/>
            <person name="Zhao S."/>
            <person name="Lieberman T.D."/>
            <person name="Swanson P.K."/>
            <person name="Smith M."/>
            <person name="Roesemann S."/>
            <person name="Alexander J.E."/>
            <person name="Rich S.A."/>
            <person name="Livny J."/>
            <person name="Vlamakis H."/>
            <person name="Clish C."/>
            <person name="Bullock K."/>
            <person name="Deik A."/>
            <person name="Scott J."/>
            <person name="Pierce K.A."/>
            <person name="Xavier R.J."/>
            <person name="Alm E.J."/>
        </authorList>
    </citation>
    <scope>NUCLEOTIDE SEQUENCE [LARGE SCALE GENOMIC DNA]</scope>
    <source>
        <strain evidence="14 17">BIOML-A2</strain>
    </source>
</reference>
<feature type="binding site" evidence="12">
    <location>
        <position position="118"/>
    </location>
    <ligand>
        <name>[4Fe-4S] cluster</name>
        <dbReference type="ChEBI" id="CHEBI:49883"/>
        <note>4Fe-4S-S-AdoMet</note>
    </ligand>
</feature>
<feature type="domain" description="Radical SAM core" evidence="13">
    <location>
        <begin position="97"/>
        <end position="327"/>
    </location>
</feature>
<evidence type="ECO:0000313" key="15">
    <source>
        <dbReference type="EMBL" id="SHF69856.1"/>
    </source>
</evidence>
<evidence type="ECO:0000313" key="16">
    <source>
        <dbReference type="Proteomes" id="UP000184089"/>
    </source>
</evidence>
<dbReference type="GO" id="GO:0000049">
    <property type="term" value="F:tRNA binding"/>
    <property type="evidence" value="ECO:0007669"/>
    <property type="project" value="UniProtKB-UniRule"/>
</dbReference>
<comment type="catalytic activity">
    <reaction evidence="12">
        <text>adenosine(2503) in 23S rRNA + 2 reduced [2Fe-2S]-[ferredoxin] + 2 S-adenosyl-L-methionine = 2-methyladenosine(2503) in 23S rRNA + 5'-deoxyadenosine + L-methionine + 2 oxidized [2Fe-2S]-[ferredoxin] + S-adenosyl-L-homocysteine</text>
        <dbReference type="Rhea" id="RHEA:42916"/>
        <dbReference type="Rhea" id="RHEA-COMP:10000"/>
        <dbReference type="Rhea" id="RHEA-COMP:10001"/>
        <dbReference type="Rhea" id="RHEA-COMP:10152"/>
        <dbReference type="Rhea" id="RHEA-COMP:10282"/>
        <dbReference type="ChEBI" id="CHEBI:17319"/>
        <dbReference type="ChEBI" id="CHEBI:33737"/>
        <dbReference type="ChEBI" id="CHEBI:33738"/>
        <dbReference type="ChEBI" id="CHEBI:57844"/>
        <dbReference type="ChEBI" id="CHEBI:57856"/>
        <dbReference type="ChEBI" id="CHEBI:59789"/>
        <dbReference type="ChEBI" id="CHEBI:74411"/>
        <dbReference type="ChEBI" id="CHEBI:74497"/>
        <dbReference type="EC" id="2.1.1.192"/>
    </reaction>
</comment>
<dbReference type="Pfam" id="PF21016">
    <property type="entry name" value="RlmN_N"/>
    <property type="match status" value="1"/>
</dbReference>
<keyword evidence="3 12" id="KW-0963">Cytoplasm</keyword>
<dbReference type="SFLD" id="SFLDF00275">
    <property type="entry name" value="adenosine_C2_methyltransferase"/>
    <property type="match status" value="1"/>
</dbReference>
<dbReference type="NCBIfam" id="TIGR00048">
    <property type="entry name" value="rRNA_mod_RlmN"/>
    <property type="match status" value="1"/>
</dbReference>
<dbReference type="SFLD" id="SFLDG01062">
    <property type="entry name" value="methyltransferase_(Class_A)"/>
    <property type="match status" value="1"/>
</dbReference>
<dbReference type="GO" id="GO:0002935">
    <property type="term" value="F:tRNA (adenine(37)-C2)-methyltransferase activity"/>
    <property type="evidence" value="ECO:0007669"/>
    <property type="project" value="UniProtKB-UniRule"/>
</dbReference>
<protein>
    <recommendedName>
        <fullName evidence="12">Probable dual-specificity RNA methyltransferase RlmN</fullName>
        <ecNumber evidence="12">2.1.1.192</ecNumber>
    </recommendedName>
    <alternativeName>
        <fullName evidence="12">23S rRNA (adenine(2503)-C(2))-methyltransferase</fullName>
    </alternativeName>
    <alternativeName>
        <fullName evidence="12">23S rRNA m2A2503 methyltransferase</fullName>
    </alternativeName>
    <alternativeName>
        <fullName evidence="12">Ribosomal RNA large subunit methyltransferase N</fullName>
    </alternativeName>
    <alternativeName>
        <fullName evidence="12">tRNA (adenine(37)-C(2))-methyltransferase</fullName>
    </alternativeName>
    <alternativeName>
        <fullName evidence="12">tRNA m2A37 methyltransferase</fullName>
    </alternativeName>
</protein>
<evidence type="ECO:0000256" key="8">
    <source>
        <dbReference type="ARBA" id="ARBA00022694"/>
    </source>
</evidence>
<evidence type="ECO:0000256" key="12">
    <source>
        <dbReference type="HAMAP-Rule" id="MF_01849"/>
    </source>
</evidence>
<comment type="subcellular location">
    <subcellularLocation>
        <location evidence="1 12">Cytoplasm</location>
    </subcellularLocation>
</comment>
<comment type="caution">
    <text evidence="12">Lacks conserved residue(s) required for the propagation of feature annotation.</text>
</comment>
<keyword evidence="7 12" id="KW-0949">S-adenosyl-L-methionine</keyword>
<feature type="binding site" evidence="12">
    <location>
        <position position="115"/>
    </location>
    <ligand>
        <name>[4Fe-4S] cluster</name>
        <dbReference type="ChEBI" id="CHEBI:49883"/>
        <note>4Fe-4S-S-AdoMet</note>
    </ligand>
</feature>
<evidence type="ECO:0000256" key="10">
    <source>
        <dbReference type="ARBA" id="ARBA00023004"/>
    </source>
</evidence>
<keyword evidence="11 12" id="KW-0411">Iron-sulfur</keyword>
<dbReference type="PROSITE" id="PS51918">
    <property type="entry name" value="RADICAL_SAM"/>
    <property type="match status" value="1"/>
</dbReference>
<dbReference type="InterPro" id="IPR027492">
    <property type="entry name" value="RNA_MTrfase_RlmN"/>
</dbReference>
<comment type="caution">
    <text evidence="15">The sequence shown here is derived from an EMBL/GenBank/DDBJ whole genome shotgun (WGS) entry which is preliminary data.</text>
</comment>
<evidence type="ECO:0000256" key="11">
    <source>
        <dbReference type="ARBA" id="ARBA00023014"/>
    </source>
</evidence>
<keyword evidence="2 12" id="KW-0004">4Fe-4S</keyword>
<dbReference type="PANTHER" id="PTHR30544:SF5">
    <property type="entry name" value="RADICAL SAM CORE DOMAIN-CONTAINING PROTEIN"/>
    <property type="match status" value="1"/>
</dbReference>
<dbReference type="EMBL" id="WWVX01000001">
    <property type="protein sequence ID" value="MZL68721.1"/>
    <property type="molecule type" value="Genomic_DNA"/>
</dbReference>